<dbReference type="AlphaFoldDB" id="A0ABD0M0H8"/>
<protein>
    <submittedName>
        <fullName evidence="1">Uncharacterized protein</fullName>
    </submittedName>
</protein>
<sequence>MESNPSETRSAQPAPPTMGVLNFNLDLATIINNITVMAAGLQSNQPDTPKVMTSSGQFLLVTDIRGCPDRHAEDDVAPGTVVETGDGKVLVKTVTETVQLSVVELDGRAVHPRKYGTYGLNPGARLRNFCCPTVDSEEGILASEDFWKTELERYVPTLFTRQKLSTPIHAAIDSGDIH</sequence>
<reference evidence="1 2" key="1">
    <citation type="journal article" date="2023" name="Sci. Data">
        <title>Genome assembly of the Korean intertidal mud-creeper Batillaria attramentaria.</title>
        <authorList>
            <person name="Patra A.K."/>
            <person name="Ho P.T."/>
            <person name="Jun S."/>
            <person name="Lee S.J."/>
            <person name="Kim Y."/>
            <person name="Won Y.J."/>
        </authorList>
    </citation>
    <scope>NUCLEOTIDE SEQUENCE [LARGE SCALE GENOMIC DNA]</scope>
    <source>
        <strain evidence="1">Wonlab-2016</strain>
    </source>
</reference>
<keyword evidence="2" id="KW-1185">Reference proteome</keyword>
<proteinExistence type="predicted"/>
<organism evidence="1 2">
    <name type="scientific">Batillaria attramentaria</name>
    <dbReference type="NCBI Taxonomy" id="370345"/>
    <lineage>
        <taxon>Eukaryota</taxon>
        <taxon>Metazoa</taxon>
        <taxon>Spiralia</taxon>
        <taxon>Lophotrochozoa</taxon>
        <taxon>Mollusca</taxon>
        <taxon>Gastropoda</taxon>
        <taxon>Caenogastropoda</taxon>
        <taxon>Sorbeoconcha</taxon>
        <taxon>Cerithioidea</taxon>
        <taxon>Batillariidae</taxon>
        <taxon>Batillaria</taxon>
    </lineage>
</organism>
<name>A0ABD0M0H8_9CAEN</name>
<dbReference type="EMBL" id="JACVVK020000013">
    <property type="protein sequence ID" value="KAK7504826.1"/>
    <property type="molecule type" value="Genomic_DNA"/>
</dbReference>
<evidence type="ECO:0000313" key="2">
    <source>
        <dbReference type="Proteomes" id="UP001519460"/>
    </source>
</evidence>
<gene>
    <name evidence="1" type="ORF">BaRGS_00003854</name>
</gene>
<dbReference type="Proteomes" id="UP001519460">
    <property type="component" value="Unassembled WGS sequence"/>
</dbReference>
<comment type="caution">
    <text evidence="1">The sequence shown here is derived from an EMBL/GenBank/DDBJ whole genome shotgun (WGS) entry which is preliminary data.</text>
</comment>
<accession>A0ABD0M0H8</accession>
<evidence type="ECO:0000313" key="1">
    <source>
        <dbReference type="EMBL" id="KAK7504826.1"/>
    </source>
</evidence>